<dbReference type="PROSITE" id="PS50931">
    <property type="entry name" value="HTH_LYSR"/>
    <property type="match status" value="1"/>
</dbReference>
<dbReference type="InterPro" id="IPR000847">
    <property type="entry name" value="LysR_HTH_N"/>
</dbReference>
<dbReference type="SUPFAM" id="SSF46785">
    <property type="entry name" value="Winged helix' DNA-binding domain"/>
    <property type="match status" value="1"/>
</dbReference>
<keyword evidence="4" id="KW-0804">Transcription</keyword>
<dbReference type="RefSeq" id="WP_198821741.1">
    <property type="nucleotide sequence ID" value="NZ_JAEKCZ010000007.1"/>
</dbReference>
<dbReference type="InterPro" id="IPR037402">
    <property type="entry name" value="YidZ_PBP2"/>
</dbReference>
<comment type="caution">
    <text evidence="6">The sequence shown here is derived from an EMBL/GenBank/DDBJ whole genome shotgun (WGS) entry which is preliminary data.</text>
</comment>
<proteinExistence type="inferred from homology"/>
<feature type="domain" description="HTH lysR-type" evidence="5">
    <location>
        <begin position="10"/>
        <end position="67"/>
    </location>
</feature>
<dbReference type="InterPro" id="IPR036390">
    <property type="entry name" value="WH_DNA-bd_sf"/>
</dbReference>
<dbReference type="AlphaFoldDB" id="A0A8I1FR16"/>
<dbReference type="GO" id="GO:0003700">
    <property type="term" value="F:DNA-binding transcription factor activity"/>
    <property type="evidence" value="ECO:0007669"/>
    <property type="project" value="InterPro"/>
</dbReference>
<comment type="similarity">
    <text evidence="1">Belongs to the LysR transcriptional regulatory family.</text>
</comment>
<dbReference type="PANTHER" id="PTHR30118">
    <property type="entry name" value="HTH-TYPE TRANSCRIPTIONAL REGULATOR LEUO-RELATED"/>
    <property type="match status" value="1"/>
</dbReference>
<dbReference type="SUPFAM" id="SSF53850">
    <property type="entry name" value="Periplasmic binding protein-like II"/>
    <property type="match status" value="1"/>
</dbReference>
<organism evidence="6 7">
    <name type="scientific">Pseudomonas psychrophila</name>
    <dbReference type="NCBI Taxonomy" id="122355"/>
    <lineage>
        <taxon>Bacteria</taxon>
        <taxon>Pseudomonadati</taxon>
        <taxon>Pseudomonadota</taxon>
        <taxon>Gammaproteobacteria</taxon>
        <taxon>Pseudomonadales</taxon>
        <taxon>Pseudomonadaceae</taxon>
        <taxon>Pseudomonas</taxon>
    </lineage>
</organism>
<dbReference type="CDD" id="cd00090">
    <property type="entry name" value="HTH_ARSR"/>
    <property type="match status" value="1"/>
</dbReference>
<dbReference type="PANTHER" id="PTHR30118:SF15">
    <property type="entry name" value="TRANSCRIPTIONAL REGULATORY PROTEIN"/>
    <property type="match status" value="1"/>
</dbReference>
<gene>
    <name evidence="6" type="ORF">JFT45_09435</name>
</gene>
<dbReference type="GO" id="GO:0003677">
    <property type="term" value="F:DNA binding"/>
    <property type="evidence" value="ECO:0007669"/>
    <property type="project" value="UniProtKB-KW"/>
</dbReference>
<dbReference type="Pfam" id="PF00126">
    <property type="entry name" value="HTH_1"/>
    <property type="match status" value="1"/>
</dbReference>
<keyword evidence="2" id="KW-0805">Transcription regulation</keyword>
<dbReference type="Gene3D" id="3.40.190.10">
    <property type="entry name" value="Periplasmic binding protein-like II"/>
    <property type="match status" value="2"/>
</dbReference>
<evidence type="ECO:0000256" key="3">
    <source>
        <dbReference type="ARBA" id="ARBA00023125"/>
    </source>
</evidence>
<evidence type="ECO:0000256" key="1">
    <source>
        <dbReference type="ARBA" id="ARBA00009437"/>
    </source>
</evidence>
<accession>A0A8I1FR16</accession>
<evidence type="ECO:0000256" key="4">
    <source>
        <dbReference type="ARBA" id="ARBA00023163"/>
    </source>
</evidence>
<dbReference type="EMBL" id="JAEKCZ010000007">
    <property type="protein sequence ID" value="MBJ2256737.1"/>
    <property type="molecule type" value="Genomic_DNA"/>
</dbReference>
<dbReference type="InterPro" id="IPR050389">
    <property type="entry name" value="LysR-type_TF"/>
</dbReference>
<dbReference type="InterPro" id="IPR011991">
    <property type="entry name" value="ArsR-like_HTH"/>
</dbReference>
<dbReference type="Proteomes" id="UP000658390">
    <property type="component" value="Unassembled WGS sequence"/>
</dbReference>
<protein>
    <submittedName>
        <fullName evidence="6">LysR family transcriptional regulator</fullName>
    </submittedName>
</protein>
<evidence type="ECO:0000313" key="7">
    <source>
        <dbReference type="Proteomes" id="UP000658390"/>
    </source>
</evidence>
<dbReference type="Gene3D" id="1.10.10.10">
    <property type="entry name" value="Winged helix-like DNA-binding domain superfamily/Winged helix DNA-binding domain"/>
    <property type="match status" value="1"/>
</dbReference>
<dbReference type="CDD" id="cd08417">
    <property type="entry name" value="PBP2_Nitroaromatics_like"/>
    <property type="match status" value="1"/>
</dbReference>
<reference evidence="6" key="1">
    <citation type="submission" date="2020-12" db="EMBL/GenBank/DDBJ databases">
        <title>Antibiotic resistance and phylogeny of Pseudomonas spp. isolated over three decades from chicken meat in the Norwegian food chain.</title>
        <authorList>
            <person name="Moen B."/>
        </authorList>
    </citation>
    <scope>NUCLEOTIDE SEQUENCE</scope>
    <source>
        <strain evidence="6">MF6762</strain>
    </source>
</reference>
<keyword evidence="3" id="KW-0238">DNA-binding</keyword>
<dbReference type="InterPro" id="IPR005119">
    <property type="entry name" value="LysR_subst-bd"/>
</dbReference>
<evidence type="ECO:0000256" key="2">
    <source>
        <dbReference type="ARBA" id="ARBA00023015"/>
    </source>
</evidence>
<evidence type="ECO:0000259" key="5">
    <source>
        <dbReference type="PROSITE" id="PS50931"/>
    </source>
</evidence>
<dbReference type="InterPro" id="IPR036388">
    <property type="entry name" value="WH-like_DNA-bd_sf"/>
</dbReference>
<sequence length="322" mass="36591">MLYTNALRQLDMQDISIVLLLIENRSAKRVSEILNLSQSSISYSLKKLRHCFDDKLFESSEGAMQPTARVLAMKPYLQSIMQCINQCAKEGAEQSGAPRQWNITAPEYFEILMLPTLLQQARSTGHNWSLSVSRLGRDLPINDMLSSDIDVCFGFGPGYHQRHPLLGYRSLNEDSFVCLSSVPKHQPKTALGIDEFCETPQVFPTPWLSEKNMVDGWLEKQSRRRNIFTRANSYHAGVTILLAVPALIVIPKKIVATLNVPPKIKVLEPPAGFPTFTLDMIWSRERNIHSDFHQLEALIEKIKITALQFNLCELWWAIPSHC</sequence>
<evidence type="ECO:0000313" key="6">
    <source>
        <dbReference type="EMBL" id="MBJ2256737.1"/>
    </source>
</evidence>
<name>A0A8I1FR16_9PSED</name>
<dbReference type="Pfam" id="PF03466">
    <property type="entry name" value="LysR_substrate"/>
    <property type="match status" value="1"/>
</dbReference>